<keyword evidence="1" id="KW-0732">Signal</keyword>
<dbReference type="STRING" id="1211777.BN77_1693"/>
<organism evidence="2 3">
    <name type="scientific">Rhizobium mesoamericanum STM3625</name>
    <dbReference type="NCBI Taxonomy" id="1211777"/>
    <lineage>
        <taxon>Bacteria</taxon>
        <taxon>Pseudomonadati</taxon>
        <taxon>Pseudomonadota</taxon>
        <taxon>Alphaproteobacteria</taxon>
        <taxon>Hyphomicrobiales</taxon>
        <taxon>Rhizobiaceae</taxon>
        <taxon>Rhizobium/Agrobacterium group</taxon>
        <taxon>Rhizobium</taxon>
    </lineage>
</organism>
<feature type="signal peptide" evidence="1">
    <location>
        <begin position="1"/>
        <end position="20"/>
    </location>
</feature>
<dbReference type="HOGENOM" id="CLU_1775918_0_0_5"/>
<evidence type="ECO:0000256" key="1">
    <source>
        <dbReference type="SAM" id="SignalP"/>
    </source>
</evidence>
<dbReference type="AlphaFoldDB" id="K0PTT8"/>
<feature type="chain" id="PRO_5003835689" evidence="1">
    <location>
        <begin position="21"/>
        <end position="146"/>
    </location>
</feature>
<protein>
    <submittedName>
        <fullName evidence="2">Uncharacterized protein</fullName>
    </submittedName>
</protein>
<proteinExistence type="predicted"/>
<dbReference type="EMBL" id="CANI01000006">
    <property type="protein sequence ID" value="CCM74557.1"/>
    <property type="molecule type" value="Genomic_DNA"/>
</dbReference>
<dbReference type="Proteomes" id="UP000009319">
    <property type="component" value="Unassembled WGS sequence"/>
</dbReference>
<accession>K0PTT8</accession>
<evidence type="ECO:0000313" key="3">
    <source>
        <dbReference type="Proteomes" id="UP000009319"/>
    </source>
</evidence>
<sequence length="146" mass="15472">MHRTILALTVFCGAATAAQADTRYFCSADDKDVRFTVESGFEAGGGHKLNHLRGALVAKNDDVPQALKKIAVSSENLMHHWSHDGELRLEIFYEGGDDANGQGISLIVIAGQRGKSMNTFSGTYELALDGGAKALTATGKVTCGSK</sequence>
<dbReference type="RefSeq" id="WP_007530357.1">
    <property type="nucleotide sequence ID" value="NZ_HF536772.1"/>
</dbReference>
<reference evidence="2 3" key="1">
    <citation type="journal article" date="2013" name="Genome Announc.">
        <title>Draft Genome Sequence of Rhizobium mesoamericanum STM3625, a Nitrogen-Fixing Symbiont of Mimosa pudica Isolated in French Guiana (South America).</title>
        <authorList>
            <person name="Moulin L."/>
            <person name="Mornico D."/>
            <person name="Melkonian R."/>
            <person name="Klonowska A."/>
        </authorList>
    </citation>
    <scope>NUCLEOTIDE SEQUENCE [LARGE SCALE GENOMIC DNA]</scope>
    <source>
        <strain evidence="2 3">STM3625</strain>
    </source>
</reference>
<evidence type="ECO:0000313" key="2">
    <source>
        <dbReference type="EMBL" id="CCM74557.1"/>
    </source>
</evidence>
<name>K0PTT8_9HYPH</name>
<keyword evidence="3" id="KW-1185">Reference proteome</keyword>
<gene>
    <name evidence="2" type="ORF">BN77_1693</name>
</gene>
<dbReference type="eggNOG" id="ENOG5033BHD">
    <property type="taxonomic scope" value="Bacteria"/>
</dbReference>
<comment type="caution">
    <text evidence="2">The sequence shown here is derived from an EMBL/GenBank/DDBJ whole genome shotgun (WGS) entry which is preliminary data.</text>
</comment>